<dbReference type="Pfam" id="PF10563">
    <property type="entry name" value="CA_like"/>
    <property type="match status" value="1"/>
</dbReference>
<dbReference type="Proteomes" id="UP001165160">
    <property type="component" value="Unassembled WGS sequence"/>
</dbReference>
<feature type="region of interest" description="Disordered" evidence="1">
    <location>
        <begin position="125"/>
        <end position="157"/>
    </location>
</feature>
<gene>
    <name evidence="3" type="ORF">TrVE_jg11649</name>
</gene>
<name>A0A9W6Z9I6_9STRA</name>
<sequence length="374" mass="40172">MKFSTAFLLGLALSTSVEGSRSRGLKGSMSTGTAGDDDAASMMSMKGKKAKGKKSKKTKGKKAKKAKGKKAKKAKKSKGKKGPSGDYDDDGPPPAPTAIAGDDDADPDDLEDALDADATALLTRPCNVARPQAPRDLSTDSSGLVVEGSNSITPMKASPPSWALEPSMFHVNTHFHEGSEHKSDSYNIERDGENGFWCPIDVPVDQMEKYVFQYCTGVEVGGTYEFHWVHSSGGRVFGAGLGNAFSLVNNPSVQVWAQTILVVNTPVASDSDFSIDSPSMNGREFIPVSSYIGSTTGGSYNNKLCSPYEVSWTVDTDCVTVSAEQLDEVCKDLIERGLEADAHPHKTRKLVAPEWTVPTSEVEMYEIYSYVDQA</sequence>
<evidence type="ECO:0000256" key="2">
    <source>
        <dbReference type="SAM" id="SignalP"/>
    </source>
</evidence>
<dbReference type="AlphaFoldDB" id="A0A9W6Z9I6"/>
<proteinExistence type="predicted"/>
<feature type="chain" id="PRO_5040984610" evidence="2">
    <location>
        <begin position="20"/>
        <end position="374"/>
    </location>
</feature>
<keyword evidence="2" id="KW-0732">Signal</keyword>
<keyword evidence="4" id="KW-1185">Reference proteome</keyword>
<evidence type="ECO:0000256" key="1">
    <source>
        <dbReference type="SAM" id="MobiDB-lite"/>
    </source>
</evidence>
<accession>A0A9W6Z9I6</accession>
<feature type="compositionally biased region" description="Basic residues" evidence="1">
    <location>
        <begin position="46"/>
        <end position="81"/>
    </location>
</feature>
<reference evidence="4" key="1">
    <citation type="journal article" date="2023" name="Commun. Biol.">
        <title>Genome analysis of Parmales, the sister group of diatoms, reveals the evolutionary specialization of diatoms from phago-mixotrophs to photoautotrophs.</title>
        <authorList>
            <person name="Ban H."/>
            <person name="Sato S."/>
            <person name="Yoshikawa S."/>
            <person name="Yamada K."/>
            <person name="Nakamura Y."/>
            <person name="Ichinomiya M."/>
            <person name="Sato N."/>
            <person name="Blanc-Mathieu R."/>
            <person name="Endo H."/>
            <person name="Kuwata A."/>
            <person name="Ogata H."/>
        </authorList>
    </citation>
    <scope>NUCLEOTIDE SEQUENCE [LARGE SCALE GENOMIC DNA]</scope>
    <source>
        <strain evidence="4">NIES 3699</strain>
    </source>
</reference>
<feature type="compositionally biased region" description="Acidic residues" evidence="1">
    <location>
        <begin position="101"/>
        <end position="111"/>
    </location>
</feature>
<feature type="region of interest" description="Disordered" evidence="1">
    <location>
        <begin position="14"/>
        <end position="111"/>
    </location>
</feature>
<protein>
    <submittedName>
        <fullName evidence="3">Uncharacterized protein</fullName>
    </submittedName>
</protein>
<evidence type="ECO:0000313" key="3">
    <source>
        <dbReference type="EMBL" id="GMH48176.1"/>
    </source>
</evidence>
<evidence type="ECO:0000313" key="4">
    <source>
        <dbReference type="Proteomes" id="UP001165160"/>
    </source>
</evidence>
<feature type="signal peptide" evidence="2">
    <location>
        <begin position="1"/>
        <end position="19"/>
    </location>
</feature>
<dbReference type="EMBL" id="BRXX01000581">
    <property type="protein sequence ID" value="GMH48176.1"/>
    <property type="molecule type" value="Genomic_DNA"/>
</dbReference>
<dbReference type="InterPro" id="IPR018883">
    <property type="entry name" value="Delta_CA"/>
</dbReference>
<organism evidence="3 4">
    <name type="scientific">Triparma verrucosa</name>
    <dbReference type="NCBI Taxonomy" id="1606542"/>
    <lineage>
        <taxon>Eukaryota</taxon>
        <taxon>Sar</taxon>
        <taxon>Stramenopiles</taxon>
        <taxon>Ochrophyta</taxon>
        <taxon>Bolidophyceae</taxon>
        <taxon>Parmales</taxon>
        <taxon>Triparmaceae</taxon>
        <taxon>Triparma</taxon>
    </lineage>
</organism>
<comment type="caution">
    <text evidence="3">The sequence shown here is derived from an EMBL/GenBank/DDBJ whole genome shotgun (WGS) entry which is preliminary data.</text>
</comment>